<proteinExistence type="predicted"/>
<protein>
    <recommendedName>
        <fullName evidence="2">PiggyBac transposable element-derived protein domain-containing protein</fullName>
    </recommendedName>
</protein>
<comment type="caution">
    <text evidence="3">The sequence shown here is derived from an EMBL/GenBank/DDBJ whole genome shotgun (WGS) entry which is preliminary data.</text>
</comment>
<organism evidence="3 4">
    <name type="scientific">Fusarium oxysporum f. sp. narcissi</name>
    <dbReference type="NCBI Taxonomy" id="451672"/>
    <lineage>
        <taxon>Eukaryota</taxon>
        <taxon>Fungi</taxon>
        <taxon>Dikarya</taxon>
        <taxon>Ascomycota</taxon>
        <taxon>Pezizomycotina</taxon>
        <taxon>Sordariomycetes</taxon>
        <taxon>Hypocreomycetidae</taxon>
        <taxon>Hypocreales</taxon>
        <taxon>Nectriaceae</taxon>
        <taxon>Fusarium</taxon>
        <taxon>Fusarium oxysporum species complex</taxon>
    </lineage>
</organism>
<dbReference type="PANTHER" id="PTHR46599:SF3">
    <property type="entry name" value="PIGGYBAC TRANSPOSABLE ELEMENT-DERIVED PROTEIN 4"/>
    <property type="match status" value="1"/>
</dbReference>
<dbReference type="PANTHER" id="PTHR46599">
    <property type="entry name" value="PIGGYBAC TRANSPOSABLE ELEMENT-DERIVED PROTEIN 4"/>
    <property type="match status" value="1"/>
</dbReference>
<feature type="region of interest" description="Disordered" evidence="1">
    <location>
        <begin position="1"/>
        <end position="46"/>
    </location>
</feature>
<evidence type="ECO:0000259" key="2">
    <source>
        <dbReference type="Pfam" id="PF13843"/>
    </source>
</evidence>
<dbReference type="Pfam" id="PF13843">
    <property type="entry name" value="DDE_Tnp_1_7"/>
    <property type="match status" value="1"/>
</dbReference>
<accession>A0A4V1RXQ1</accession>
<name>A0A4V1RXQ1_FUSOX</name>
<reference evidence="3 4" key="1">
    <citation type="submission" date="2016-12" db="EMBL/GenBank/DDBJ databases">
        <title>Draft genome sequence of Fusarium oxysporum causing rot on Narcissus.</title>
        <authorList>
            <person name="Armitage A.D."/>
            <person name="Taylor A."/>
            <person name="Clarkson J.P."/>
            <person name="Harrison R.J."/>
            <person name="Jackson A.C."/>
        </authorList>
    </citation>
    <scope>NUCLEOTIDE SEQUENCE [LARGE SCALE GENOMIC DNA]</scope>
    <source>
        <strain evidence="3 4">N139</strain>
    </source>
</reference>
<evidence type="ECO:0000313" key="3">
    <source>
        <dbReference type="EMBL" id="RYC78886.1"/>
    </source>
</evidence>
<feature type="compositionally biased region" description="Basic and acidic residues" evidence="1">
    <location>
        <begin position="27"/>
        <end position="39"/>
    </location>
</feature>
<dbReference type="EMBL" id="MQTW01000873">
    <property type="protein sequence ID" value="RYC78886.1"/>
    <property type="molecule type" value="Genomic_DNA"/>
</dbReference>
<feature type="domain" description="PiggyBac transposable element-derived protein" evidence="2">
    <location>
        <begin position="61"/>
        <end position="369"/>
    </location>
</feature>
<evidence type="ECO:0000256" key="1">
    <source>
        <dbReference type="SAM" id="MobiDB-lite"/>
    </source>
</evidence>
<evidence type="ECO:0000313" key="4">
    <source>
        <dbReference type="Proteomes" id="UP000290540"/>
    </source>
</evidence>
<dbReference type="Proteomes" id="UP000290540">
    <property type="component" value="Unassembled WGS sequence"/>
</dbReference>
<sequence length="459" mass="51778">MTSQSAPSSPPIEALNAYDDSSFINEDNSRQEHSGDSTRRPALPAADDRGFNFHPFEVLYRYVRLFDHTEFADGYENLPTVFQCVESWSQHLQHATTELCEPGSHLAVDKAMIRYTRRNKQVTRIPNKPVDTGFKVWIAAQPGNFMRWIWHQPGAKYGPASSKTDKLEDVIYVATEAEAKIVALNSTQSVVVALINLLPISTYHVFVDNLFSSPDLFLSLRQHGHGATGTARSNCGIYNGLVEAKKADKAGMSGFQFNEIKVIPTADNQDNALVLFLSTVFAGDERTERWRRIPSTKTPTTRPIRRFFGSEPAKLISIPTIAASYNDEMNHVDRGDQRRSYLGYDHPMRRGAWQAIARTFLLDVVLVNSLLLQLHGQPAWNRYTNQKKWRECLYNEVFKAFHSESQSRQLFRAGDEFTPATQHKHVRRGKSQTARLPGASIRAAKVKKLKKAVGVGQSQ</sequence>
<dbReference type="InterPro" id="IPR029526">
    <property type="entry name" value="PGBD"/>
</dbReference>
<gene>
    <name evidence="3" type="ORF">BFJ63_vAg18239</name>
</gene>
<dbReference type="AlphaFoldDB" id="A0A4V1RXQ1"/>